<comment type="caution">
    <text evidence="2">The sequence shown here is derived from an EMBL/GenBank/DDBJ whole genome shotgun (WGS) entry which is preliminary data.</text>
</comment>
<evidence type="ECO:0000313" key="3">
    <source>
        <dbReference type="Proteomes" id="UP001057375"/>
    </source>
</evidence>
<feature type="region of interest" description="Disordered" evidence="1">
    <location>
        <begin position="81"/>
        <end position="101"/>
    </location>
</feature>
<evidence type="ECO:0000313" key="2">
    <source>
        <dbReference type="EMBL" id="GKT25925.1"/>
    </source>
</evidence>
<dbReference type="Proteomes" id="UP001057375">
    <property type="component" value="Unassembled WGS sequence"/>
</dbReference>
<organism evidence="2 3">
    <name type="scientific">Aduncisulcus paluster</name>
    <dbReference type="NCBI Taxonomy" id="2918883"/>
    <lineage>
        <taxon>Eukaryota</taxon>
        <taxon>Metamonada</taxon>
        <taxon>Carpediemonas-like organisms</taxon>
        <taxon>Aduncisulcus</taxon>
    </lineage>
</organism>
<reference evidence="2" key="1">
    <citation type="submission" date="2022-03" db="EMBL/GenBank/DDBJ databases">
        <title>Draft genome sequence of Aduncisulcus paluster, a free-living microaerophilic Fornicata.</title>
        <authorList>
            <person name="Yuyama I."/>
            <person name="Kume K."/>
            <person name="Tamura T."/>
            <person name="Inagaki Y."/>
            <person name="Hashimoto T."/>
        </authorList>
    </citation>
    <scope>NUCLEOTIDE SEQUENCE</scope>
    <source>
        <strain evidence="2">NY0171</strain>
    </source>
</reference>
<accession>A0ABQ5K230</accession>
<protein>
    <submittedName>
        <fullName evidence="2">Uncharacterized protein</fullName>
    </submittedName>
</protein>
<dbReference type="EMBL" id="BQXS01012623">
    <property type="protein sequence ID" value="GKT25925.1"/>
    <property type="molecule type" value="Genomic_DNA"/>
</dbReference>
<name>A0ABQ5K230_9EUKA</name>
<keyword evidence="3" id="KW-1185">Reference proteome</keyword>
<evidence type="ECO:0000256" key="1">
    <source>
        <dbReference type="SAM" id="MobiDB-lite"/>
    </source>
</evidence>
<proteinExistence type="predicted"/>
<sequence length="177" mass="20669">MLSVEVQTPKLGKLSKDNWIKFTNEFKTYKNRGGTEQWMSLIDPRRMGSLKAMYLAKLDDYEEKLNNYSIKFNKADENLEKAKEEYDSTDSKEKTKKDQLKKKLEKLEGDVRKYSDKILSTRDEMYEELWAALNKAFGSSTKKDFIDSVVDVSNLLNKCDRSDQGSINRSEKLHFPL</sequence>
<gene>
    <name evidence="2" type="ORF">ADUPG1_013185</name>
</gene>